<dbReference type="PANTHER" id="PTHR37422:SF13">
    <property type="entry name" value="LIPOPOLYSACCHARIDE BIOSYNTHESIS PROTEIN PA4999-RELATED"/>
    <property type="match status" value="1"/>
</dbReference>
<evidence type="ECO:0000256" key="1">
    <source>
        <dbReference type="ARBA" id="ARBA00004141"/>
    </source>
</evidence>
<evidence type="ECO:0000256" key="5">
    <source>
        <dbReference type="SAM" id="Phobius"/>
    </source>
</evidence>
<reference evidence="7" key="1">
    <citation type="submission" date="2018-06" db="EMBL/GenBank/DDBJ databases">
        <authorList>
            <person name="Zhirakovskaya E."/>
        </authorList>
    </citation>
    <scope>NUCLEOTIDE SEQUENCE</scope>
</reference>
<accession>A0A3B0T2B2</accession>
<evidence type="ECO:0000256" key="2">
    <source>
        <dbReference type="ARBA" id="ARBA00022692"/>
    </source>
</evidence>
<dbReference type="EMBL" id="UOEK01000402">
    <property type="protein sequence ID" value="VAW07497.1"/>
    <property type="molecule type" value="Genomic_DNA"/>
</dbReference>
<feature type="transmembrane region" description="Helical" evidence="5">
    <location>
        <begin position="74"/>
        <end position="92"/>
    </location>
</feature>
<dbReference type="Pfam" id="PF04932">
    <property type="entry name" value="Wzy_C"/>
    <property type="match status" value="1"/>
</dbReference>
<organism evidence="7">
    <name type="scientific">hydrothermal vent metagenome</name>
    <dbReference type="NCBI Taxonomy" id="652676"/>
    <lineage>
        <taxon>unclassified sequences</taxon>
        <taxon>metagenomes</taxon>
        <taxon>ecological metagenomes</taxon>
    </lineage>
</organism>
<feature type="domain" description="O-antigen ligase-related" evidence="6">
    <location>
        <begin position="217"/>
        <end position="373"/>
    </location>
</feature>
<feature type="transmembrane region" description="Helical" evidence="5">
    <location>
        <begin position="430"/>
        <end position="452"/>
    </location>
</feature>
<dbReference type="InterPro" id="IPR051533">
    <property type="entry name" value="WaaL-like"/>
</dbReference>
<keyword evidence="2 5" id="KW-0812">Transmembrane</keyword>
<gene>
    <name evidence="7" type="ORF">MNBD_ACTINO02-847</name>
</gene>
<evidence type="ECO:0000313" key="7">
    <source>
        <dbReference type="EMBL" id="VAW07497.1"/>
    </source>
</evidence>
<name>A0A3B0T2B2_9ZZZZ</name>
<feature type="transmembrane region" description="Helical" evidence="5">
    <location>
        <begin position="252"/>
        <end position="269"/>
    </location>
</feature>
<dbReference type="GO" id="GO:0016020">
    <property type="term" value="C:membrane"/>
    <property type="evidence" value="ECO:0007669"/>
    <property type="project" value="UniProtKB-SubCell"/>
</dbReference>
<feature type="transmembrane region" description="Helical" evidence="5">
    <location>
        <begin position="41"/>
        <end position="62"/>
    </location>
</feature>
<keyword evidence="4 5" id="KW-0472">Membrane</keyword>
<comment type="subcellular location">
    <subcellularLocation>
        <location evidence="1">Membrane</location>
        <topology evidence="1">Multi-pass membrane protein</topology>
    </subcellularLocation>
</comment>
<feature type="transmembrane region" description="Helical" evidence="5">
    <location>
        <begin position="12"/>
        <end position="35"/>
    </location>
</feature>
<dbReference type="AlphaFoldDB" id="A0A3B0T2B2"/>
<feature type="transmembrane region" description="Helical" evidence="5">
    <location>
        <begin position="180"/>
        <end position="197"/>
    </location>
</feature>
<feature type="transmembrane region" description="Helical" evidence="5">
    <location>
        <begin position="399"/>
        <end position="418"/>
    </location>
</feature>
<dbReference type="PANTHER" id="PTHR37422">
    <property type="entry name" value="TEICHURONIC ACID BIOSYNTHESIS PROTEIN TUAE"/>
    <property type="match status" value="1"/>
</dbReference>
<evidence type="ECO:0000256" key="3">
    <source>
        <dbReference type="ARBA" id="ARBA00022989"/>
    </source>
</evidence>
<evidence type="ECO:0000256" key="4">
    <source>
        <dbReference type="ARBA" id="ARBA00023136"/>
    </source>
</evidence>
<feature type="transmembrane region" description="Helical" evidence="5">
    <location>
        <begin position="112"/>
        <end position="133"/>
    </location>
</feature>
<feature type="transmembrane region" description="Helical" evidence="5">
    <location>
        <begin position="365"/>
        <end position="387"/>
    </location>
</feature>
<feature type="transmembrane region" description="Helical" evidence="5">
    <location>
        <begin position="145"/>
        <end position="168"/>
    </location>
</feature>
<protein>
    <recommendedName>
        <fullName evidence="6">O-antigen ligase-related domain-containing protein</fullName>
    </recommendedName>
</protein>
<proteinExistence type="predicted"/>
<keyword evidence="3 5" id="KW-1133">Transmembrane helix</keyword>
<evidence type="ECO:0000259" key="6">
    <source>
        <dbReference type="Pfam" id="PF04932"/>
    </source>
</evidence>
<sequence length="461" mass="50332">MTPISHNRSTATTLPVGRTRFVTLLLFGIAGYMFLDRTFAWLIRVPGVPIFLGEMLLALGAIEIIRARRAARFLILRSATAKWILLFVFMGMLRLTADISTYRLDAIRDAAIFYYSILAIIVATYVMVIPETINRGFKAYNRIIPWYFVWAPIAVFLSRVFAGVAPLIPGSLTSTLSFKGGNYAVWTALGVAYLWLVHQADTPMELRRRSILTALGTGGIFVAGSQNRGGLLVGIAVIGLTILMSKRPSRTLFRIGAIGLALFGTLFALDARVETGGREISVRQIVENVQSVFADGGDDSLAGTKRWRLELWNGITQDVIYGDYPLGFGLGPNIAERYNAVPVQLDAFQTLRNAHNSHLGILARLGIPGATLWGLIWITFTIAVLRIRQRLRNSDPEAAAILTWLLLGVVAILANATFDPTLEGPQVAVPFYVFTGTALGMIARVSAGYPALKTANGGSQN</sequence>
<dbReference type="InterPro" id="IPR007016">
    <property type="entry name" value="O-antigen_ligase-rel_domated"/>
</dbReference>